<dbReference type="AlphaFoldDB" id="A0A379Z028"/>
<feature type="transmembrane region" description="Helical" evidence="1">
    <location>
        <begin position="26"/>
        <end position="45"/>
    </location>
</feature>
<evidence type="ECO:0000313" key="2">
    <source>
        <dbReference type="EMBL" id="SUI53109.1"/>
    </source>
</evidence>
<organism evidence="2 3">
    <name type="scientific">Shewanella algae</name>
    <dbReference type="NCBI Taxonomy" id="38313"/>
    <lineage>
        <taxon>Bacteria</taxon>
        <taxon>Pseudomonadati</taxon>
        <taxon>Pseudomonadota</taxon>
        <taxon>Gammaproteobacteria</taxon>
        <taxon>Alteromonadales</taxon>
        <taxon>Shewanellaceae</taxon>
        <taxon>Shewanella</taxon>
    </lineage>
</organism>
<keyword evidence="1" id="KW-1133">Transmembrane helix</keyword>
<dbReference type="Proteomes" id="UP000254069">
    <property type="component" value="Unassembled WGS sequence"/>
</dbReference>
<evidence type="ECO:0000256" key="1">
    <source>
        <dbReference type="SAM" id="Phobius"/>
    </source>
</evidence>
<evidence type="ECO:0000313" key="3">
    <source>
        <dbReference type="Proteomes" id="UP000254069"/>
    </source>
</evidence>
<keyword evidence="1" id="KW-0812">Transmembrane</keyword>
<keyword evidence="1" id="KW-0472">Membrane</keyword>
<name>A0A379Z028_9GAMM</name>
<gene>
    <name evidence="2" type="ORF">NCTC10738_00731</name>
</gene>
<reference evidence="2 3" key="1">
    <citation type="submission" date="2018-06" db="EMBL/GenBank/DDBJ databases">
        <authorList>
            <consortium name="Pathogen Informatics"/>
            <person name="Doyle S."/>
        </authorList>
    </citation>
    <scope>NUCLEOTIDE SEQUENCE [LARGE SCALE GENOMIC DNA]</scope>
    <source>
        <strain evidence="2 3">NCTC10738</strain>
    </source>
</reference>
<keyword evidence="3" id="KW-1185">Reference proteome</keyword>
<sequence length="195" mass="22425">MERKSEPVSNGRKIHFDNSELVKTSFWVSQLFMVVATVLGVYLAAQQGLSQAIKFDSLVNTQNNYHLQRALYDEVRDNLQTLEAYMADIDKLRPLDLRSLHPQLSDFVWQNMYYSANALETPAEILTAIRRFRIESAQLIEKMEKQELSRGVGTTRLRALVGKISADTLPKLQLSFQRMELELQRSGMDVNITEE</sequence>
<dbReference type="RefSeq" id="WP_045283090.1">
    <property type="nucleotide sequence ID" value="NZ_JADZHC010000029.1"/>
</dbReference>
<protein>
    <submittedName>
        <fullName evidence="2">Uncharacterized protein</fullName>
    </submittedName>
</protein>
<dbReference type="EMBL" id="UGYO01000001">
    <property type="protein sequence ID" value="SUI53109.1"/>
    <property type="molecule type" value="Genomic_DNA"/>
</dbReference>
<accession>A0A379Z028</accession>
<proteinExistence type="predicted"/>